<keyword evidence="6" id="KW-0238">DNA-binding</keyword>
<dbReference type="Gene3D" id="3.30.60.90">
    <property type="match status" value="1"/>
</dbReference>
<evidence type="ECO:0000256" key="6">
    <source>
        <dbReference type="ARBA" id="ARBA00023125"/>
    </source>
</evidence>
<dbReference type="GO" id="GO:0006338">
    <property type="term" value="P:chromatin remodeling"/>
    <property type="evidence" value="ECO:0007669"/>
    <property type="project" value="TreeGrafter"/>
</dbReference>
<dbReference type="Proteomes" id="UP000236161">
    <property type="component" value="Unassembled WGS sequence"/>
</dbReference>
<dbReference type="InterPro" id="IPR017884">
    <property type="entry name" value="SANT_dom"/>
</dbReference>
<keyword evidence="2" id="KW-0479">Metal-binding</keyword>
<evidence type="ECO:0000256" key="2">
    <source>
        <dbReference type="ARBA" id="ARBA00022723"/>
    </source>
</evidence>
<feature type="domain" description="HTH myb-type" evidence="15">
    <location>
        <begin position="106"/>
        <end position="155"/>
    </location>
</feature>
<evidence type="ECO:0000256" key="9">
    <source>
        <dbReference type="PIRNR" id="PIRNR025024"/>
    </source>
</evidence>
<evidence type="ECO:0000256" key="5">
    <source>
        <dbReference type="ARBA" id="ARBA00023015"/>
    </source>
</evidence>
<feature type="compositionally biased region" description="Polar residues" evidence="11">
    <location>
        <begin position="1"/>
        <end position="10"/>
    </location>
</feature>
<dbReference type="InterPro" id="IPR009057">
    <property type="entry name" value="Homeodomain-like_sf"/>
</dbReference>
<dbReference type="CDD" id="cd00167">
    <property type="entry name" value="SANT"/>
    <property type="match status" value="1"/>
</dbReference>
<dbReference type="InterPro" id="IPR043145">
    <property type="entry name" value="Znf_ZZ_sf"/>
</dbReference>
<dbReference type="GO" id="GO:0005634">
    <property type="term" value="C:nucleus"/>
    <property type="evidence" value="ECO:0007669"/>
    <property type="project" value="UniProtKB-SubCell"/>
</dbReference>
<dbReference type="OrthoDB" id="270417at2759"/>
<dbReference type="PIRSF" id="PIRSF025024">
    <property type="entry name" value="Transcriptional_adaptor_2"/>
    <property type="match status" value="1"/>
</dbReference>
<dbReference type="InterPro" id="IPR017930">
    <property type="entry name" value="Myb_dom"/>
</dbReference>
<dbReference type="Pfam" id="PF00249">
    <property type="entry name" value="Myb_DNA-binding"/>
    <property type="match status" value="1"/>
</dbReference>
<sequence>MGRSRAVSNSADDDANQRSKRRRVASTGENLENTTTSQSGTEGKKALYHCNYCNKDISGKIRIKCTKCPDFDLCVECFSVGAEVTPHKSNHPYRVMDNLSFPLICQDWNADEEILLLEGIEMYGLGNWAEVAEHVGTKNKEQCINHYMALYMNSPSYPLPDMSRVNGKNRKELLAMAKAQGISNLGNVTPKEDSPFSPSRVKIEDLSAEALGGRSPSGTFKKVSNLGQLKGGSDETKRENLSLPEDVNGDRTIGIKKPKYSKDEVPSMTELSGYNPKRREFDPEYDNDAEKLLAEMEFKDTDTETDRELKLRNSCLWRDFADRLDERKRRKDFILERNLLYPHPMEKDLSDEDREVYQRFKVFMRFLPQEEFETLVKSVLEERKMRRRIQELQECRAAGCRTLADAKMYIEQKRKELEANAKKTNETSPVVNNGKVLQKANRTLSREKIETDGTVESLKVRVGASIDSAGKDLSLATGQASLKLFEEWDIRGLPGTEFLSESEYQLCCDNRLLPNHFLKMQEALVQQILKGAVTKKDDAHHLFKVDPNKIDKVYEIVRKKLGQNEDSANV</sequence>
<dbReference type="PROSITE" id="PS50090">
    <property type="entry name" value="MYB_LIKE"/>
    <property type="match status" value="1"/>
</dbReference>
<evidence type="ECO:0000259" key="13">
    <source>
        <dbReference type="PROSITE" id="PS50135"/>
    </source>
</evidence>
<keyword evidence="7 9" id="KW-0804">Transcription</keyword>
<evidence type="ECO:0000259" key="12">
    <source>
        <dbReference type="PROSITE" id="PS50090"/>
    </source>
</evidence>
<feature type="compositionally biased region" description="Polar residues" evidence="11">
    <location>
        <begin position="27"/>
        <end position="41"/>
    </location>
</feature>
<feature type="domain" description="SANT" evidence="14">
    <location>
        <begin position="103"/>
        <end position="155"/>
    </location>
</feature>
<dbReference type="PROSITE" id="PS51293">
    <property type="entry name" value="SANT"/>
    <property type="match status" value="1"/>
</dbReference>
<dbReference type="SUPFAM" id="SSF46689">
    <property type="entry name" value="Homeodomain-like"/>
    <property type="match status" value="2"/>
</dbReference>
<dbReference type="GO" id="GO:0003677">
    <property type="term" value="F:DNA binding"/>
    <property type="evidence" value="ECO:0007669"/>
    <property type="project" value="UniProtKB-KW"/>
</dbReference>
<dbReference type="Pfam" id="PF25299">
    <property type="entry name" value="ZZ_ADA2"/>
    <property type="match status" value="1"/>
</dbReference>
<feature type="domain" description="Myb-like" evidence="12">
    <location>
        <begin position="108"/>
        <end position="151"/>
    </location>
</feature>
<dbReference type="STRING" id="1088818.A0A2I0ASY1"/>
<dbReference type="SUPFAM" id="SSF57850">
    <property type="entry name" value="RING/U-box"/>
    <property type="match status" value="1"/>
</dbReference>
<dbReference type="Gene3D" id="1.10.10.10">
    <property type="entry name" value="Winged helix-like DNA-binding domain superfamily/Winged helix DNA-binding domain"/>
    <property type="match status" value="1"/>
</dbReference>
<organism evidence="16 17">
    <name type="scientific">Apostasia shenzhenica</name>
    <dbReference type="NCBI Taxonomy" id="1088818"/>
    <lineage>
        <taxon>Eukaryota</taxon>
        <taxon>Viridiplantae</taxon>
        <taxon>Streptophyta</taxon>
        <taxon>Embryophyta</taxon>
        <taxon>Tracheophyta</taxon>
        <taxon>Spermatophyta</taxon>
        <taxon>Magnoliopsida</taxon>
        <taxon>Liliopsida</taxon>
        <taxon>Asparagales</taxon>
        <taxon>Orchidaceae</taxon>
        <taxon>Apostasioideae</taxon>
        <taxon>Apostasia</taxon>
    </lineage>
</organism>
<feature type="region of interest" description="Disordered" evidence="11">
    <location>
        <begin position="1"/>
        <end position="41"/>
    </location>
</feature>
<accession>A0A2I0ASY1</accession>
<dbReference type="SMART" id="SM00717">
    <property type="entry name" value="SANT"/>
    <property type="match status" value="1"/>
</dbReference>
<evidence type="ECO:0000256" key="11">
    <source>
        <dbReference type="SAM" id="MobiDB-lite"/>
    </source>
</evidence>
<evidence type="ECO:0000256" key="8">
    <source>
        <dbReference type="ARBA" id="ARBA00023242"/>
    </source>
</evidence>
<feature type="domain" description="ZZ-type" evidence="13">
    <location>
        <begin position="45"/>
        <end position="101"/>
    </location>
</feature>
<keyword evidence="4" id="KW-0862">Zinc</keyword>
<keyword evidence="8 9" id="KW-0539">Nucleus</keyword>
<name>A0A2I0ASY1_9ASPA</name>
<gene>
    <name evidence="16" type="primary">ADA2</name>
    <name evidence="16" type="ORF">AXF42_Ash008948</name>
</gene>
<feature type="region of interest" description="Disordered" evidence="11">
    <location>
        <begin position="212"/>
        <end position="283"/>
    </location>
</feature>
<dbReference type="PROSITE" id="PS01357">
    <property type="entry name" value="ZF_ZZ_1"/>
    <property type="match status" value="1"/>
</dbReference>
<evidence type="ECO:0000313" key="17">
    <source>
        <dbReference type="Proteomes" id="UP000236161"/>
    </source>
</evidence>
<dbReference type="InterPro" id="IPR041983">
    <property type="entry name" value="ADA2-like_ZZ"/>
</dbReference>
<evidence type="ECO:0000313" key="16">
    <source>
        <dbReference type="EMBL" id="PKA58661.1"/>
    </source>
</evidence>
<proteinExistence type="predicted"/>
<dbReference type="PANTHER" id="PTHR12374">
    <property type="entry name" value="TRANSCRIPTIONAL ADAPTOR 2 ADA2 -RELATED"/>
    <property type="match status" value="1"/>
</dbReference>
<dbReference type="PROSITE" id="PS51294">
    <property type="entry name" value="HTH_MYB"/>
    <property type="match status" value="1"/>
</dbReference>
<dbReference type="InterPro" id="IPR016827">
    <property type="entry name" value="Ada2/TADA2"/>
</dbReference>
<dbReference type="GO" id="GO:0008270">
    <property type="term" value="F:zinc ion binding"/>
    <property type="evidence" value="ECO:0007669"/>
    <property type="project" value="UniProtKB-KW"/>
</dbReference>
<dbReference type="InterPro" id="IPR055141">
    <property type="entry name" value="TADA2A_B-like_dom"/>
</dbReference>
<evidence type="ECO:0000259" key="14">
    <source>
        <dbReference type="PROSITE" id="PS51293"/>
    </source>
</evidence>
<evidence type="ECO:0000256" key="7">
    <source>
        <dbReference type="ARBA" id="ARBA00023163"/>
    </source>
</evidence>
<evidence type="ECO:0000256" key="4">
    <source>
        <dbReference type="ARBA" id="ARBA00022833"/>
    </source>
</evidence>
<dbReference type="GO" id="GO:0003682">
    <property type="term" value="F:chromatin binding"/>
    <property type="evidence" value="ECO:0007669"/>
    <property type="project" value="TreeGrafter"/>
</dbReference>
<dbReference type="Gene3D" id="1.10.10.60">
    <property type="entry name" value="Homeodomain-like"/>
    <property type="match status" value="1"/>
</dbReference>
<dbReference type="FunFam" id="1.10.10.60:FF:000115">
    <property type="entry name" value="Transcriptional adapter 2"/>
    <property type="match status" value="1"/>
</dbReference>
<evidence type="ECO:0000256" key="10">
    <source>
        <dbReference type="PROSITE-ProRule" id="PRU00228"/>
    </source>
</evidence>
<protein>
    <recommendedName>
        <fullName evidence="9">Transcriptional adapter</fullName>
    </recommendedName>
</protein>
<dbReference type="GO" id="GO:0003713">
    <property type="term" value="F:transcription coactivator activity"/>
    <property type="evidence" value="ECO:0007669"/>
    <property type="project" value="InterPro"/>
</dbReference>
<dbReference type="PROSITE" id="PS50135">
    <property type="entry name" value="ZF_ZZ_2"/>
    <property type="match status" value="1"/>
</dbReference>
<reference evidence="16 17" key="1">
    <citation type="journal article" date="2017" name="Nature">
        <title>The Apostasia genome and the evolution of orchids.</title>
        <authorList>
            <person name="Zhang G.Q."/>
            <person name="Liu K.W."/>
            <person name="Li Z."/>
            <person name="Lohaus R."/>
            <person name="Hsiao Y.Y."/>
            <person name="Niu S.C."/>
            <person name="Wang J.Y."/>
            <person name="Lin Y.C."/>
            <person name="Xu Q."/>
            <person name="Chen L.J."/>
            <person name="Yoshida K."/>
            <person name="Fujiwara S."/>
            <person name="Wang Z.W."/>
            <person name="Zhang Y.Q."/>
            <person name="Mitsuda N."/>
            <person name="Wang M."/>
            <person name="Liu G.H."/>
            <person name="Pecoraro L."/>
            <person name="Huang H.X."/>
            <person name="Xiao X.J."/>
            <person name="Lin M."/>
            <person name="Wu X.Y."/>
            <person name="Wu W.L."/>
            <person name="Chen Y.Y."/>
            <person name="Chang S.B."/>
            <person name="Sakamoto S."/>
            <person name="Ohme-Takagi M."/>
            <person name="Yagi M."/>
            <person name="Zeng S.J."/>
            <person name="Shen C.Y."/>
            <person name="Yeh C.M."/>
            <person name="Luo Y.B."/>
            <person name="Tsai W.C."/>
            <person name="Van de Peer Y."/>
            <person name="Liu Z.J."/>
        </authorList>
    </citation>
    <scope>NUCLEOTIDE SEQUENCE [LARGE SCALE GENOMIC DNA]</scope>
    <source>
        <strain evidence="17">cv. Shenzhen</strain>
        <tissue evidence="16">Stem</tissue>
    </source>
</reference>
<keyword evidence="3 10" id="KW-0863">Zinc-finger</keyword>
<dbReference type="FunFam" id="3.30.60.90:FF:000013">
    <property type="entry name" value="Transcriptional adapter"/>
    <property type="match status" value="1"/>
</dbReference>
<evidence type="ECO:0000256" key="1">
    <source>
        <dbReference type="ARBA" id="ARBA00004123"/>
    </source>
</evidence>
<dbReference type="InterPro" id="IPR001005">
    <property type="entry name" value="SANT/Myb"/>
</dbReference>
<dbReference type="InterPro" id="IPR036388">
    <property type="entry name" value="WH-like_DNA-bd_sf"/>
</dbReference>
<comment type="subcellular location">
    <subcellularLocation>
        <location evidence="1 9">Nucleus</location>
    </subcellularLocation>
</comment>
<evidence type="ECO:0000256" key="3">
    <source>
        <dbReference type="ARBA" id="ARBA00022771"/>
    </source>
</evidence>
<dbReference type="GO" id="GO:0006357">
    <property type="term" value="P:regulation of transcription by RNA polymerase II"/>
    <property type="evidence" value="ECO:0007669"/>
    <property type="project" value="InterPro"/>
</dbReference>
<keyword evidence="17" id="KW-1185">Reference proteome</keyword>
<dbReference type="InterPro" id="IPR000433">
    <property type="entry name" value="Znf_ZZ"/>
</dbReference>
<dbReference type="PANTHER" id="PTHR12374:SF20">
    <property type="entry name" value="TRANSCRIPTIONAL ADAPTER 2-ALPHA"/>
    <property type="match status" value="1"/>
</dbReference>
<dbReference type="SMART" id="SM00291">
    <property type="entry name" value="ZnF_ZZ"/>
    <property type="match status" value="1"/>
</dbReference>
<dbReference type="EMBL" id="KZ451951">
    <property type="protein sequence ID" value="PKA58661.1"/>
    <property type="molecule type" value="Genomic_DNA"/>
</dbReference>
<dbReference type="Pfam" id="PF22941">
    <property type="entry name" value="TADA2A-like_3rd"/>
    <property type="match status" value="1"/>
</dbReference>
<dbReference type="FunFam" id="1.10.10.10:FF:000087">
    <property type="entry name" value="Transcriptional adapter 2"/>
    <property type="match status" value="1"/>
</dbReference>
<dbReference type="AlphaFoldDB" id="A0A2I0ASY1"/>
<keyword evidence="5 9" id="KW-0805">Transcription regulation</keyword>
<dbReference type="CDD" id="cd02335">
    <property type="entry name" value="ZZ_ADA2"/>
    <property type="match status" value="1"/>
</dbReference>
<evidence type="ECO:0000259" key="15">
    <source>
        <dbReference type="PROSITE" id="PS51294"/>
    </source>
</evidence>